<proteinExistence type="inferred from homology"/>
<dbReference type="AlphaFoldDB" id="A0A0K1W050"/>
<dbReference type="NCBIfam" id="TIGR00621">
    <property type="entry name" value="ssb"/>
    <property type="match status" value="1"/>
</dbReference>
<dbReference type="CDD" id="cd04496">
    <property type="entry name" value="SSB_OBF"/>
    <property type="match status" value="1"/>
</dbReference>
<keyword evidence="6" id="KW-1185">Reference proteome</keyword>
<evidence type="ECO:0000256" key="2">
    <source>
        <dbReference type="HAMAP-Rule" id="MF_00984"/>
    </source>
</evidence>
<dbReference type="KEGG" id="sll:SLITO_v1c00210"/>
<dbReference type="STRING" id="216942.SLITO_v1c00210"/>
<sequence length="151" mass="17057">MNSVNLIGRITKDPELRTSKDNRAFVAFTLAVNEFSGGKQYTQFVPCFAWEKTAENMSKYVKKGAQISIEGSINVRQENVNGQYNQSVFVRANRVQFLSNSGQDATLNNQDRFSNFTNQGNLNESQSGPNLDFDLIEDQKVSDDDSILWED</sequence>
<accession>A0A0K1W050</accession>
<dbReference type="GO" id="GO:0006260">
    <property type="term" value="P:DNA replication"/>
    <property type="evidence" value="ECO:0007669"/>
    <property type="project" value="InterPro"/>
</dbReference>
<dbReference type="GO" id="GO:0003697">
    <property type="term" value="F:single-stranded DNA binding"/>
    <property type="evidence" value="ECO:0007669"/>
    <property type="project" value="UniProtKB-UniRule"/>
</dbReference>
<dbReference type="InterPro" id="IPR011344">
    <property type="entry name" value="ssDNA-bd"/>
</dbReference>
<organism evidence="5 6">
    <name type="scientific">Spiroplasma litorale</name>
    <dbReference type="NCBI Taxonomy" id="216942"/>
    <lineage>
        <taxon>Bacteria</taxon>
        <taxon>Bacillati</taxon>
        <taxon>Mycoplasmatota</taxon>
        <taxon>Mollicutes</taxon>
        <taxon>Entomoplasmatales</taxon>
        <taxon>Spiroplasmataceae</taxon>
        <taxon>Spiroplasma</taxon>
    </lineage>
</organism>
<dbReference type="OrthoDB" id="9809878at2"/>
<dbReference type="PANTHER" id="PTHR10302:SF27">
    <property type="entry name" value="SINGLE-STRANDED DNA-BINDING PROTEIN"/>
    <property type="match status" value="1"/>
</dbReference>
<gene>
    <name evidence="5" type="primary">ssbA</name>
    <name evidence="5" type="ORF">SLITO_v1c00210</name>
</gene>
<dbReference type="PIRSF" id="PIRSF002070">
    <property type="entry name" value="SSB"/>
    <property type="match status" value="1"/>
</dbReference>
<dbReference type="PATRIC" id="fig|216942.3.peg.21"/>
<evidence type="ECO:0000313" key="5">
    <source>
        <dbReference type="EMBL" id="AKX33689.1"/>
    </source>
</evidence>
<evidence type="ECO:0000256" key="3">
    <source>
        <dbReference type="PIRNR" id="PIRNR002070"/>
    </source>
</evidence>
<protein>
    <recommendedName>
        <fullName evidence="2 3">Single-stranded DNA-binding protein</fullName>
        <shortName evidence="2">SSB</shortName>
    </recommendedName>
</protein>
<evidence type="ECO:0000256" key="4">
    <source>
        <dbReference type="SAM" id="MobiDB-lite"/>
    </source>
</evidence>
<name>A0A0K1W050_9MOLU</name>
<feature type="compositionally biased region" description="Polar residues" evidence="4">
    <location>
        <begin position="106"/>
        <end position="129"/>
    </location>
</feature>
<evidence type="ECO:0000256" key="1">
    <source>
        <dbReference type="ARBA" id="ARBA00023125"/>
    </source>
</evidence>
<reference evidence="5 6" key="1">
    <citation type="journal article" date="2015" name="Genome Announc.">
        <title>Complete Genome Sequence of Spiroplasma litorale TN-1T (DSM 21781), a Bacterium Isolated from a Green-Eyed Horsefly (Tabanus nigrovittatus).</title>
        <authorList>
            <person name="Lo W.S."/>
            <person name="Lai Y.C."/>
            <person name="Lien Y.W."/>
            <person name="Wang T.H."/>
            <person name="Kuo C.H."/>
        </authorList>
    </citation>
    <scope>NUCLEOTIDE SEQUENCE [LARGE SCALE GENOMIC DNA]</scope>
    <source>
        <strain evidence="5 6">TN-1</strain>
    </source>
</reference>
<dbReference type="RefSeq" id="WP_075057790.1">
    <property type="nucleotide sequence ID" value="NZ_CP012357.1"/>
</dbReference>
<dbReference type="InterPro" id="IPR000424">
    <property type="entry name" value="Primosome_PriB/ssb"/>
</dbReference>
<dbReference type="SUPFAM" id="SSF50249">
    <property type="entry name" value="Nucleic acid-binding proteins"/>
    <property type="match status" value="1"/>
</dbReference>
<dbReference type="PROSITE" id="PS50935">
    <property type="entry name" value="SSB"/>
    <property type="match status" value="1"/>
</dbReference>
<dbReference type="HAMAP" id="MF_00984">
    <property type="entry name" value="SSB"/>
    <property type="match status" value="1"/>
</dbReference>
<dbReference type="Pfam" id="PF00436">
    <property type="entry name" value="SSB"/>
    <property type="match status" value="1"/>
</dbReference>
<evidence type="ECO:0000313" key="6">
    <source>
        <dbReference type="Proteomes" id="UP000067476"/>
    </source>
</evidence>
<dbReference type="Gene3D" id="2.40.50.140">
    <property type="entry name" value="Nucleic acid-binding proteins"/>
    <property type="match status" value="1"/>
</dbReference>
<dbReference type="EMBL" id="CP012357">
    <property type="protein sequence ID" value="AKX33689.1"/>
    <property type="molecule type" value="Genomic_DNA"/>
</dbReference>
<dbReference type="PANTHER" id="PTHR10302">
    <property type="entry name" value="SINGLE-STRANDED DNA-BINDING PROTEIN"/>
    <property type="match status" value="1"/>
</dbReference>
<feature type="region of interest" description="Disordered" evidence="4">
    <location>
        <begin position="106"/>
        <end position="130"/>
    </location>
</feature>
<dbReference type="InterPro" id="IPR012340">
    <property type="entry name" value="NA-bd_OB-fold"/>
</dbReference>
<dbReference type="GO" id="GO:0009295">
    <property type="term" value="C:nucleoid"/>
    <property type="evidence" value="ECO:0007669"/>
    <property type="project" value="TreeGrafter"/>
</dbReference>
<keyword evidence="1 2" id="KW-0238">DNA-binding</keyword>
<comment type="subunit">
    <text evidence="2">Homotetramer.</text>
</comment>
<dbReference type="Proteomes" id="UP000067476">
    <property type="component" value="Chromosome"/>
</dbReference>
<comment type="caution">
    <text evidence="2">Lacks conserved residue(s) required for the propagation of feature annotation.</text>
</comment>